<dbReference type="InterPro" id="IPR023660">
    <property type="entry name" value="Arg_Kinase"/>
</dbReference>
<feature type="region of interest" description="Disordered" evidence="8">
    <location>
        <begin position="351"/>
        <end position="376"/>
    </location>
</feature>
<evidence type="ECO:0000256" key="2">
    <source>
        <dbReference type="ARBA" id="ARBA00022741"/>
    </source>
</evidence>
<dbReference type="Gene3D" id="3.30.590.10">
    <property type="entry name" value="Glutamine synthetase/guanido kinase, catalytic domain"/>
    <property type="match status" value="1"/>
</dbReference>
<dbReference type="PANTHER" id="PTHR11547">
    <property type="entry name" value="ARGININE OR CREATINE KINASE"/>
    <property type="match status" value="1"/>
</dbReference>
<dbReference type="InterPro" id="IPR022415">
    <property type="entry name" value="ATP-guanido_PTrfase_AS"/>
</dbReference>
<keyword evidence="2 5" id="KW-0547">Nucleotide-binding</keyword>
<dbReference type="InterPro" id="IPR000749">
    <property type="entry name" value="ATP-guanido_PTrfase"/>
</dbReference>
<dbReference type="AlphaFoldDB" id="A0A366H6S3"/>
<evidence type="ECO:0000313" key="11">
    <source>
        <dbReference type="Proteomes" id="UP000253426"/>
    </source>
</evidence>
<organism evidence="10 11">
    <name type="scientific">Roseimicrobium gellanilyticum</name>
    <dbReference type="NCBI Taxonomy" id="748857"/>
    <lineage>
        <taxon>Bacteria</taxon>
        <taxon>Pseudomonadati</taxon>
        <taxon>Verrucomicrobiota</taxon>
        <taxon>Verrucomicrobiia</taxon>
        <taxon>Verrucomicrobiales</taxon>
        <taxon>Verrucomicrobiaceae</taxon>
        <taxon>Roseimicrobium</taxon>
    </lineage>
</organism>
<dbReference type="RefSeq" id="WP_113961492.1">
    <property type="nucleotide sequence ID" value="NZ_QNRR01000013.1"/>
</dbReference>
<comment type="activity regulation">
    <text evidence="5">Appears to be allosterically activated by the binding of pArg-containing polypeptides to the pArg-binding pocket localized in the C-terminal domain of McsB.</text>
</comment>
<dbReference type="OrthoDB" id="9791353at2"/>
<reference evidence="10 11" key="1">
    <citation type="submission" date="2018-06" db="EMBL/GenBank/DDBJ databases">
        <title>Genomic Encyclopedia of Type Strains, Phase IV (KMG-IV): sequencing the most valuable type-strain genomes for metagenomic binning, comparative biology and taxonomic classification.</title>
        <authorList>
            <person name="Goeker M."/>
        </authorList>
    </citation>
    <scope>NUCLEOTIDE SEQUENCE [LARGE SCALE GENOMIC DNA]</scope>
    <source>
        <strain evidence="10 11">DSM 25532</strain>
    </source>
</reference>
<dbReference type="GO" id="GO:0005524">
    <property type="term" value="F:ATP binding"/>
    <property type="evidence" value="ECO:0007669"/>
    <property type="project" value="UniProtKB-UniRule"/>
</dbReference>
<dbReference type="NCBIfam" id="NF002194">
    <property type="entry name" value="PRK01059.1-4"/>
    <property type="match status" value="1"/>
</dbReference>
<evidence type="ECO:0000259" key="9">
    <source>
        <dbReference type="PROSITE" id="PS51510"/>
    </source>
</evidence>
<sequence>MRFSTLLKNPADWMQGTGPHSDVVMTSRIRLARNLRNWSFPGWSSERQRVDLMNEVRPVVATLPEMKDGFNEEYTNLTKTRKQVLVERHLVSREHAARSTGCAVVIDRKQSTSIMINEEDHFRMQGIRPGLDLRTAYEIVNRVDTELEAHLLYAFDQRLGYLTACPTNVGTGMRASVMLHLPALVLTEQIKQVMNAVSKIGLAVRGLYGEGTEALGNLFQVSNQHTLGETEAELINRIEGVAEHIVQAEVSARDKLLHESPTNLRDQVGRAYATLRFSHILNSKEALNHLSMLRLGADMDLVTGCDRGLVDMLLLAIQPAHLQLAAGRDLSPEDRDIRRAEITRRVLQSVPEPLNVSIDNDQSADPSAPSPDSDDE</sequence>
<dbReference type="PANTHER" id="PTHR11547:SF38">
    <property type="entry name" value="ARGININE KINASE 1-RELATED"/>
    <property type="match status" value="1"/>
</dbReference>
<protein>
    <recommendedName>
        <fullName evidence="5">Protein-arginine kinase</fullName>
        <ecNumber evidence="5">2.7.14.1</ecNumber>
    </recommendedName>
</protein>
<evidence type="ECO:0000256" key="6">
    <source>
        <dbReference type="PROSITE-ProRule" id="PRU00843"/>
    </source>
</evidence>
<feature type="binding site" evidence="5 6">
    <location>
        <position position="89"/>
    </location>
    <ligand>
        <name>ATP</name>
        <dbReference type="ChEBI" id="CHEBI:30616"/>
    </ligand>
</feature>
<name>A0A366H6S3_9BACT</name>
<comment type="function">
    <text evidence="5">Catalyzes the specific phosphorylation of arginine residues in proteins.</text>
</comment>
<gene>
    <name evidence="5" type="primary">mcsB</name>
    <name evidence="10" type="ORF">DES53_11385</name>
</gene>
<dbReference type="EMBL" id="QNRR01000013">
    <property type="protein sequence ID" value="RBP37703.1"/>
    <property type="molecule type" value="Genomic_DNA"/>
</dbReference>
<keyword evidence="1 5" id="KW-0808">Transferase</keyword>
<dbReference type="GO" id="GO:0046314">
    <property type="term" value="P:phosphocreatine biosynthetic process"/>
    <property type="evidence" value="ECO:0007669"/>
    <property type="project" value="InterPro"/>
</dbReference>
<keyword evidence="4 5" id="KW-0067">ATP-binding</keyword>
<accession>A0A366H6S3</accession>
<comment type="similarity">
    <text evidence="5 6 7">Belongs to the ATP:guanido phosphotransferase family.</text>
</comment>
<dbReference type="EC" id="2.7.14.1" evidence="5"/>
<evidence type="ECO:0000256" key="5">
    <source>
        <dbReference type="HAMAP-Rule" id="MF_00602"/>
    </source>
</evidence>
<feature type="binding site" evidence="5 6">
    <location>
        <begin position="26"/>
        <end position="30"/>
    </location>
    <ligand>
        <name>ATP</name>
        <dbReference type="ChEBI" id="CHEBI:30616"/>
    </ligand>
</feature>
<evidence type="ECO:0000256" key="4">
    <source>
        <dbReference type="ARBA" id="ARBA00022840"/>
    </source>
</evidence>
<evidence type="ECO:0000256" key="3">
    <source>
        <dbReference type="ARBA" id="ARBA00022777"/>
    </source>
</evidence>
<feature type="compositionally biased region" description="Low complexity" evidence="8">
    <location>
        <begin position="363"/>
        <end position="376"/>
    </location>
</feature>
<keyword evidence="5" id="KW-0021">Allosteric enzyme</keyword>
<evidence type="ECO:0000256" key="8">
    <source>
        <dbReference type="SAM" id="MobiDB-lite"/>
    </source>
</evidence>
<dbReference type="GO" id="GO:0004111">
    <property type="term" value="F:creatine kinase activity"/>
    <property type="evidence" value="ECO:0007669"/>
    <property type="project" value="InterPro"/>
</dbReference>
<evidence type="ECO:0000313" key="10">
    <source>
        <dbReference type="EMBL" id="RBP37703.1"/>
    </source>
</evidence>
<dbReference type="InterPro" id="IPR014746">
    <property type="entry name" value="Gln_synth/guanido_kin_cat_dom"/>
</dbReference>
<comment type="caution">
    <text evidence="10">The sequence shown here is derived from an EMBL/GenBank/DDBJ whole genome shotgun (WGS) entry which is preliminary data.</text>
</comment>
<comment type="catalytic activity">
    <reaction evidence="5">
        <text>L-arginyl-[protein] + ATP = N(omega)-phospho-L-arginyl-[protein] + ADP + H(+)</text>
        <dbReference type="Rhea" id="RHEA:43384"/>
        <dbReference type="Rhea" id="RHEA-COMP:10532"/>
        <dbReference type="Rhea" id="RHEA-COMP:10533"/>
        <dbReference type="ChEBI" id="CHEBI:15378"/>
        <dbReference type="ChEBI" id="CHEBI:29965"/>
        <dbReference type="ChEBI" id="CHEBI:30616"/>
        <dbReference type="ChEBI" id="CHEBI:83226"/>
        <dbReference type="ChEBI" id="CHEBI:456216"/>
        <dbReference type="EC" id="2.7.14.1"/>
    </reaction>
</comment>
<dbReference type="InterPro" id="IPR022414">
    <property type="entry name" value="ATP-guanido_PTrfase_cat"/>
</dbReference>
<proteinExistence type="inferred from homology"/>
<dbReference type="PROSITE" id="PS00112">
    <property type="entry name" value="PHOSPHAGEN_KINASE"/>
    <property type="match status" value="1"/>
</dbReference>
<keyword evidence="3 5" id="KW-0418">Kinase</keyword>
<dbReference type="SUPFAM" id="SSF55931">
    <property type="entry name" value="Glutamine synthetase/guanido kinase"/>
    <property type="match status" value="1"/>
</dbReference>
<feature type="binding site" evidence="5 6">
    <location>
        <begin position="174"/>
        <end position="178"/>
    </location>
    <ligand>
        <name>ATP</name>
        <dbReference type="ChEBI" id="CHEBI:30616"/>
    </ligand>
</feature>
<keyword evidence="11" id="KW-1185">Reference proteome</keyword>
<feature type="binding site" evidence="5 6">
    <location>
        <position position="123"/>
    </location>
    <ligand>
        <name>ATP</name>
        <dbReference type="ChEBI" id="CHEBI:30616"/>
    </ligand>
</feature>
<evidence type="ECO:0000256" key="7">
    <source>
        <dbReference type="RuleBase" id="RU000505"/>
    </source>
</evidence>
<feature type="binding site" evidence="5 6">
    <location>
        <begin position="205"/>
        <end position="210"/>
    </location>
    <ligand>
        <name>ATP</name>
        <dbReference type="ChEBI" id="CHEBI:30616"/>
    </ligand>
</feature>
<dbReference type="Proteomes" id="UP000253426">
    <property type="component" value="Unassembled WGS sequence"/>
</dbReference>
<evidence type="ECO:0000256" key="1">
    <source>
        <dbReference type="ARBA" id="ARBA00022679"/>
    </source>
</evidence>
<feature type="domain" description="Phosphagen kinase C-terminal" evidence="9">
    <location>
        <begin position="23"/>
        <end position="252"/>
    </location>
</feature>
<dbReference type="CDD" id="cd07930">
    <property type="entry name" value="bacterial_phosphagen_kinase"/>
    <property type="match status" value="1"/>
</dbReference>
<dbReference type="GO" id="GO:0005615">
    <property type="term" value="C:extracellular space"/>
    <property type="evidence" value="ECO:0007669"/>
    <property type="project" value="TreeGrafter"/>
</dbReference>
<dbReference type="GO" id="GO:1990424">
    <property type="term" value="F:protein arginine kinase activity"/>
    <property type="evidence" value="ECO:0007669"/>
    <property type="project" value="UniProtKB-EC"/>
</dbReference>
<dbReference type="HAMAP" id="MF_00602">
    <property type="entry name" value="Prot_Arg_kinase"/>
    <property type="match status" value="1"/>
</dbReference>
<feature type="short sequence motif" description="RDXXRA motif of the pArg binding pocket involved in allosteric regulation" evidence="5">
    <location>
        <begin position="335"/>
        <end position="340"/>
    </location>
</feature>
<dbReference type="PROSITE" id="PS51510">
    <property type="entry name" value="PHOSPHAGEN_KINASE_C"/>
    <property type="match status" value="1"/>
</dbReference>
<dbReference type="Pfam" id="PF00217">
    <property type="entry name" value="ATP-gua_Ptrans"/>
    <property type="match status" value="1"/>
</dbReference>